<dbReference type="Proteomes" id="UP000515156">
    <property type="component" value="Chromosome 4"/>
</dbReference>
<dbReference type="InterPro" id="IPR036179">
    <property type="entry name" value="Ig-like_dom_sf"/>
</dbReference>
<dbReference type="FunCoup" id="A0A6P7Y2J5">
    <property type="interactions" value="611"/>
</dbReference>
<feature type="transmembrane region" description="Helical" evidence="5">
    <location>
        <begin position="182"/>
        <end position="203"/>
    </location>
</feature>
<dbReference type="Gene3D" id="2.60.40.10">
    <property type="entry name" value="Immunoglobulins"/>
    <property type="match status" value="1"/>
</dbReference>
<dbReference type="GO" id="GO:0007165">
    <property type="term" value="P:signal transduction"/>
    <property type="evidence" value="ECO:0007669"/>
    <property type="project" value="InterPro"/>
</dbReference>
<keyword evidence="5" id="KW-0472">Membrane</keyword>
<dbReference type="InterPro" id="IPR015621">
    <property type="entry name" value="IL-1_rcpt_fam"/>
</dbReference>
<evidence type="ECO:0000313" key="8">
    <source>
        <dbReference type="Proteomes" id="UP000515156"/>
    </source>
</evidence>
<keyword evidence="9" id="KW-0675">Receptor</keyword>
<dbReference type="RefSeq" id="XP_030057064.1">
    <property type="nucleotide sequence ID" value="XM_030201204.1"/>
</dbReference>
<keyword evidence="5" id="KW-0812">Transmembrane</keyword>
<dbReference type="InParanoid" id="A0A6P7Y2J5"/>
<dbReference type="SUPFAM" id="SSF48726">
    <property type="entry name" value="Immunoglobulin"/>
    <property type="match status" value="1"/>
</dbReference>
<dbReference type="Pfam" id="PF01582">
    <property type="entry name" value="TIR"/>
    <property type="match status" value="1"/>
</dbReference>
<evidence type="ECO:0000256" key="1">
    <source>
        <dbReference type="ARBA" id="ARBA00009752"/>
    </source>
</evidence>
<keyword evidence="2" id="KW-1015">Disulfide bond</keyword>
<dbReference type="SMART" id="SM00255">
    <property type="entry name" value="TIR"/>
    <property type="match status" value="1"/>
</dbReference>
<organism evidence="8 9">
    <name type="scientific">Microcaecilia unicolor</name>
    <dbReference type="NCBI Taxonomy" id="1415580"/>
    <lineage>
        <taxon>Eukaryota</taxon>
        <taxon>Metazoa</taxon>
        <taxon>Chordata</taxon>
        <taxon>Craniata</taxon>
        <taxon>Vertebrata</taxon>
        <taxon>Euteleostomi</taxon>
        <taxon>Amphibia</taxon>
        <taxon>Gymnophiona</taxon>
        <taxon>Siphonopidae</taxon>
        <taxon>Microcaecilia</taxon>
    </lineage>
</organism>
<accession>A0A6P7Y2J5</accession>
<dbReference type="Gene3D" id="3.40.50.10140">
    <property type="entry name" value="Toll/interleukin-1 receptor homology (TIR) domain"/>
    <property type="match status" value="1"/>
</dbReference>
<evidence type="ECO:0000259" key="7">
    <source>
        <dbReference type="PROSITE" id="PS50835"/>
    </source>
</evidence>
<keyword evidence="3" id="KW-0325">Glycoprotein</keyword>
<comment type="similarity">
    <text evidence="1">Belongs to the interleukin-1 receptor family.</text>
</comment>
<dbReference type="InterPro" id="IPR035897">
    <property type="entry name" value="Toll_tir_struct_dom_sf"/>
</dbReference>
<evidence type="ECO:0000256" key="4">
    <source>
        <dbReference type="ARBA" id="ARBA00023319"/>
    </source>
</evidence>
<dbReference type="InterPro" id="IPR013783">
    <property type="entry name" value="Ig-like_fold"/>
</dbReference>
<sequence>MGDRKVQSPGIQTFTFTGAGTAAISTVQSETEEPRLPDCLLPTNQWCWKHIPDLPEQVENTTFAVGLAMAANPCSASVQFLSPSGSQVLEPPLGSQLALNCTAVLPYNVLCHSTFHWMKDGILLESESKQSSWENISANQQFLSSILEINITGSEDYGVFSCLVHNKTATFTLNRTEEAGHLVAVLCALVVLSLLLVGTLLYVKCRLNILLWYKDKYGDIEINDGKLYDAYVSYSSSTNDKKFANFILKPHLENRYGYKLYLDDKNILPSSEPSAELIMNVSRCRRLIVVLSLAYLEQDWCTSNFREGLWRLMELSQKPIFIVFASQYKDLAHPVIQLLKQYKRTLCLLLWKSGSMTPSSDFWKELCMAMPRRILCRSNLADPQTQMQEDKDPMLIQSSNFLDCSADLDPEGDLGVRGTIYKGPPPRLTAVHIPLAADGTSEGLNDHESSEIDISDLGSRNYGARTDFYCLVTKDEM</sequence>
<dbReference type="InterPro" id="IPR007110">
    <property type="entry name" value="Ig-like_dom"/>
</dbReference>
<keyword evidence="5" id="KW-1133">Transmembrane helix</keyword>
<reference evidence="9" key="1">
    <citation type="submission" date="2025-08" db="UniProtKB">
        <authorList>
            <consortium name="RefSeq"/>
        </authorList>
    </citation>
    <scope>IDENTIFICATION</scope>
</reference>
<dbReference type="PROSITE" id="PS50835">
    <property type="entry name" value="IG_LIKE"/>
    <property type="match status" value="1"/>
</dbReference>
<evidence type="ECO:0000313" key="9">
    <source>
        <dbReference type="RefSeq" id="XP_030057064.1"/>
    </source>
</evidence>
<evidence type="ECO:0000256" key="2">
    <source>
        <dbReference type="ARBA" id="ARBA00023157"/>
    </source>
</evidence>
<dbReference type="PRINTS" id="PR01537">
    <property type="entry name" value="INTRLKN1R1F"/>
</dbReference>
<evidence type="ECO:0000256" key="5">
    <source>
        <dbReference type="SAM" id="Phobius"/>
    </source>
</evidence>
<dbReference type="PROSITE" id="PS50104">
    <property type="entry name" value="TIR"/>
    <property type="match status" value="1"/>
</dbReference>
<keyword evidence="8" id="KW-1185">Reference proteome</keyword>
<dbReference type="InterPro" id="IPR000157">
    <property type="entry name" value="TIR_dom"/>
</dbReference>
<gene>
    <name evidence="9" type="primary">SIGIRR</name>
</gene>
<feature type="domain" description="TIR" evidence="6">
    <location>
        <begin position="226"/>
        <end position="370"/>
    </location>
</feature>
<evidence type="ECO:0000259" key="6">
    <source>
        <dbReference type="PROSITE" id="PS50104"/>
    </source>
</evidence>
<proteinExistence type="inferred from homology"/>
<feature type="domain" description="Ig-like" evidence="7">
    <location>
        <begin position="83"/>
        <end position="172"/>
    </location>
</feature>
<dbReference type="PANTHER" id="PTHR11890:SF19">
    <property type="entry name" value="SINGLE IG IL-1-RELATED RECEPTOR"/>
    <property type="match status" value="1"/>
</dbReference>
<dbReference type="OrthoDB" id="6075577at2759"/>
<evidence type="ECO:0000256" key="3">
    <source>
        <dbReference type="ARBA" id="ARBA00023180"/>
    </source>
</evidence>
<dbReference type="GeneID" id="115468987"/>
<dbReference type="CTD" id="59307"/>
<dbReference type="PANTHER" id="PTHR11890">
    <property type="entry name" value="INTERLEUKIN-1 RECEPTOR FAMILY MEMBER"/>
    <property type="match status" value="1"/>
</dbReference>
<keyword evidence="4" id="KW-0393">Immunoglobulin domain</keyword>
<name>A0A6P7Y2J5_9AMPH</name>
<protein>
    <submittedName>
        <fullName evidence="9">Single Ig IL-1-related receptor isoform X2</fullName>
    </submittedName>
</protein>
<dbReference type="SUPFAM" id="SSF52200">
    <property type="entry name" value="Toll/Interleukin receptor TIR domain"/>
    <property type="match status" value="1"/>
</dbReference>
<dbReference type="AlphaFoldDB" id="A0A6P7Y2J5"/>